<dbReference type="EMBL" id="CP134879">
    <property type="protein sequence ID" value="WNM25316.1"/>
    <property type="molecule type" value="Genomic_DNA"/>
</dbReference>
<gene>
    <name evidence="1" type="ORF">RN606_03985</name>
</gene>
<organism evidence="1 2">
    <name type="scientific">Demequina capsici</name>
    <dbReference type="NCBI Taxonomy" id="3075620"/>
    <lineage>
        <taxon>Bacteria</taxon>
        <taxon>Bacillati</taxon>
        <taxon>Actinomycetota</taxon>
        <taxon>Actinomycetes</taxon>
        <taxon>Micrococcales</taxon>
        <taxon>Demequinaceae</taxon>
        <taxon>Demequina</taxon>
    </lineage>
</organism>
<dbReference type="CDD" id="cd03408">
    <property type="entry name" value="SPFH_like_u1"/>
    <property type="match status" value="1"/>
</dbReference>
<accession>A0AA96FAZ8</accession>
<dbReference type="Proteomes" id="UP001304125">
    <property type="component" value="Chromosome"/>
</dbReference>
<dbReference type="AlphaFoldDB" id="A0AA96FAZ8"/>
<dbReference type="RefSeq" id="WP_313500176.1">
    <property type="nucleotide sequence ID" value="NZ_CP134879.1"/>
</dbReference>
<dbReference type="PANTHER" id="PTHR37826">
    <property type="entry name" value="FLOTILLIN BAND_7_5 DOMAIN PROTEIN"/>
    <property type="match status" value="1"/>
</dbReference>
<protein>
    <submittedName>
        <fullName evidence="1">SPFH domain-containing protein</fullName>
    </submittedName>
</protein>
<evidence type="ECO:0000313" key="2">
    <source>
        <dbReference type="Proteomes" id="UP001304125"/>
    </source>
</evidence>
<keyword evidence="2" id="KW-1185">Reference proteome</keyword>
<evidence type="ECO:0000313" key="1">
    <source>
        <dbReference type="EMBL" id="WNM25316.1"/>
    </source>
</evidence>
<dbReference type="InterPro" id="IPR033880">
    <property type="entry name" value="SPFH_YdjI"/>
</dbReference>
<dbReference type="PANTHER" id="PTHR37826:SF2">
    <property type="entry name" value="ZINC-RIBBON DOMAIN-CONTAINING PROTEIN"/>
    <property type="match status" value="1"/>
</dbReference>
<reference evidence="1 2" key="1">
    <citation type="submission" date="2023-09" db="EMBL/GenBank/DDBJ databases">
        <title>Demequina sp. a novel bacteria isolated from Capsicum annuum.</title>
        <authorList>
            <person name="Humaira Z."/>
            <person name="Lee J."/>
            <person name="Cho D."/>
        </authorList>
    </citation>
    <scope>NUCLEOTIDE SEQUENCE [LARGE SCALE GENOMIC DNA]</scope>
    <source>
        <strain evidence="1 2">OYTSA14</strain>
    </source>
</reference>
<name>A0AA96FAZ8_9MICO</name>
<sequence length="399" mass="42016">MGFIQIALGAGWDALKSSFGDQFLDFLVPPAGISDTAVLFPAAKQATNAGRGENTHGSDNIITNGSVVVVPEGYGLLTFQDGAVTAVVAESGAYRWDSESQDSKSVFSGGGLLNSTFTTSWQRFKFGGRPMGQQLAFYVNLKEIPNNRFGTQSPIYWDDRYLNTQAGAITRGTYVLQVADPVLFVKTLVPAAYISAGARQFDITEATNPVSEQLFNEVVGSLAGAFSRYVNDPDKDHRITAIQGDSVGFAKSLSEEVEKNYQWTTERGLEISSATIVAIEYDADTQQLLSDVRKADALSGGRADTFLKQSVARGVQSAGETGGGTGLAMMGMGMGAIGGMVPQTPGAPAGMAAAAATETPAPAASPDPYAQLASAKKMLDDGLISQEDYDALKKKALGL</sequence>
<proteinExistence type="predicted"/>